<evidence type="ECO:0000313" key="1">
    <source>
        <dbReference type="EMBL" id="AKB42601.1"/>
    </source>
</evidence>
<reference evidence="1 2" key="1">
    <citation type="submission" date="2014-07" db="EMBL/GenBank/DDBJ databases">
        <title>Methanogenic archaea and the global carbon cycle.</title>
        <authorList>
            <person name="Henriksen J.R."/>
            <person name="Luke J."/>
            <person name="Reinhart S."/>
            <person name="Benedict M.N."/>
            <person name="Youngblut N.D."/>
            <person name="Metcalf M.E."/>
            <person name="Whitaker R.J."/>
            <person name="Metcalf W.W."/>
        </authorList>
    </citation>
    <scope>NUCLEOTIDE SEQUENCE [LARGE SCALE GENOMIC DNA]</scope>
    <source>
        <strain evidence="1 2">Z-761</strain>
    </source>
</reference>
<name>A0A0E3LGI9_9EURY</name>
<dbReference type="GeneID" id="24808694"/>
<dbReference type="PATRIC" id="fig|1434123.4.peg.346"/>
<sequence>MTIGETASTVMHSSYATFEKNKNTNEYTEEYITNSIEECDLLMEDALSKLSDVIEALSRDYFKEEKDQMSVTDATAMLSLRNEFIRELSEARNYLIAELVGYRKYINEMSKEVDTITETF</sequence>
<accession>A0A0E3LGI9</accession>
<dbReference type="KEGG" id="mvc:MSVAZ_0332"/>
<proteinExistence type="predicted"/>
<gene>
    <name evidence="1" type="ORF">MSVAZ_0332</name>
</gene>
<dbReference type="AlphaFoldDB" id="A0A0E3LGI9"/>
<dbReference type="Proteomes" id="UP000033096">
    <property type="component" value="Chromosome"/>
</dbReference>
<dbReference type="EMBL" id="CP009520">
    <property type="protein sequence ID" value="AKB42601.1"/>
    <property type="molecule type" value="Genomic_DNA"/>
</dbReference>
<dbReference type="RefSeq" id="WP_048117296.1">
    <property type="nucleotide sequence ID" value="NZ_CP009520.1"/>
</dbReference>
<organism evidence="1 2">
    <name type="scientific">Methanosarcina vacuolata Z-761</name>
    <dbReference type="NCBI Taxonomy" id="1434123"/>
    <lineage>
        <taxon>Archaea</taxon>
        <taxon>Methanobacteriati</taxon>
        <taxon>Methanobacteriota</taxon>
        <taxon>Stenosarchaea group</taxon>
        <taxon>Methanomicrobia</taxon>
        <taxon>Methanosarcinales</taxon>
        <taxon>Methanosarcinaceae</taxon>
        <taxon>Methanosarcina</taxon>
    </lineage>
</organism>
<evidence type="ECO:0000313" key="2">
    <source>
        <dbReference type="Proteomes" id="UP000033096"/>
    </source>
</evidence>
<dbReference type="HOGENOM" id="CLU_2044405_0_0_2"/>
<protein>
    <submittedName>
        <fullName evidence="1">Uncharacterized protein</fullName>
    </submittedName>
</protein>
<keyword evidence="2" id="KW-1185">Reference proteome</keyword>